<evidence type="ECO:0000313" key="2">
    <source>
        <dbReference type="Proteomes" id="UP000789759"/>
    </source>
</evidence>
<feature type="non-terminal residue" evidence="1">
    <location>
        <position position="58"/>
    </location>
</feature>
<organism evidence="1 2">
    <name type="scientific">Cetraspora pellucida</name>
    <dbReference type="NCBI Taxonomy" id="1433469"/>
    <lineage>
        <taxon>Eukaryota</taxon>
        <taxon>Fungi</taxon>
        <taxon>Fungi incertae sedis</taxon>
        <taxon>Mucoromycota</taxon>
        <taxon>Glomeromycotina</taxon>
        <taxon>Glomeromycetes</taxon>
        <taxon>Diversisporales</taxon>
        <taxon>Gigasporaceae</taxon>
        <taxon>Cetraspora</taxon>
    </lineage>
</organism>
<proteinExistence type="predicted"/>
<evidence type="ECO:0000313" key="1">
    <source>
        <dbReference type="EMBL" id="CAG8827288.1"/>
    </source>
</evidence>
<gene>
    <name evidence="1" type="ORF">CPELLU_LOCUS20297</name>
</gene>
<accession>A0A9N9KGF6</accession>
<dbReference type="Proteomes" id="UP000789759">
    <property type="component" value="Unassembled WGS sequence"/>
</dbReference>
<feature type="non-terminal residue" evidence="1">
    <location>
        <position position="1"/>
    </location>
</feature>
<dbReference type="AlphaFoldDB" id="A0A9N9KGF6"/>
<protein>
    <submittedName>
        <fullName evidence="1">3022_t:CDS:1</fullName>
    </submittedName>
</protein>
<dbReference type="EMBL" id="CAJVQA010058718">
    <property type="protein sequence ID" value="CAG8827288.1"/>
    <property type="molecule type" value="Genomic_DNA"/>
</dbReference>
<sequence length="58" mass="6684">TEVNIVIHDTYRNGSKENIFVDSSRDHNISSNSHHSLQDHHLYSITIVASPFDRYQST</sequence>
<comment type="caution">
    <text evidence="1">The sequence shown here is derived from an EMBL/GenBank/DDBJ whole genome shotgun (WGS) entry which is preliminary data.</text>
</comment>
<keyword evidence="2" id="KW-1185">Reference proteome</keyword>
<reference evidence="1" key="1">
    <citation type="submission" date="2021-06" db="EMBL/GenBank/DDBJ databases">
        <authorList>
            <person name="Kallberg Y."/>
            <person name="Tangrot J."/>
            <person name="Rosling A."/>
        </authorList>
    </citation>
    <scope>NUCLEOTIDE SEQUENCE</scope>
    <source>
        <strain evidence="1">FL966</strain>
    </source>
</reference>
<name>A0A9N9KGF6_9GLOM</name>